<dbReference type="InterPro" id="IPR043917">
    <property type="entry name" value="DUF5753"/>
</dbReference>
<dbReference type="SUPFAM" id="SSF47413">
    <property type="entry name" value="lambda repressor-like DNA-binding domains"/>
    <property type="match status" value="1"/>
</dbReference>
<dbReference type="CDD" id="cd00093">
    <property type="entry name" value="HTH_XRE"/>
    <property type="match status" value="1"/>
</dbReference>
<evidence type="ECO:0000313" key="3">
    <source>
        <dbReference type="Proteomes" id="UP000832041"/>
    </source>
</evidence>
<dbReference type="SMART" id="SM00530">
    <property type="entry name" value="HTH_XRE"/>
    <property type="match status" value="1"/>
</dbReference>
<feature type="domain" description="HTH cro/C1-type" evidence="1">
    <location>
        <begin position="19"/>
        <end position="74"/>
    </location>
</feature>
<dbReference type="Pfam" id="PF19054">
    <property type="entry name" value="DUF5753"/>
    <property type="match status" value="1"/>
</dbReference>
<protein>
    <submittedName>
        <fullName evidence="2">Helix-turn-helix domain-containing protein</fullName>
    </submittedName>
</protein>
<evidence type="ECO:0000259" key="1">
    <source>
        <dbReference type="PROSITE" id="PS50943"/>
    </source>
</evidence>
<dbReference type="Pfam" id="PF13560">
    <property type="entry name" value="HTH_31"/>
    <property type="match status" value="1"/>
</dbReference>
<gene>
    <name evidence="2" type="ORF">FOF52_15410</name>
</gene>
<dbReference type="RefSeq" id="WP_248590663.1">
    <property type="nucleotide sequence ID" value="NZ_BAABEB010000005.1"/>
</dbReference>
<keyword evidence="3" id="KW-1185">Reference proteome</keyword>
<dbReference type="Gene3D" id="1.10.260.40">
    <property type="entry name" value="lambda repressor-like DNA-binding domains"/>
    <property type="match status" value="1"/>
</dbReference>
<reference evidence="2 3" key="1">
    <citation type="submission" date="2020-04" db="EMBL/GenBank/DDBJ databases">
        <title>Thermobifida alba genome sequencing and assembly.</title>
        <authorList>
            <person name="Luzics S."/>
            <person name="Horvath B."/>
            <person name="Nagy I."/>
            <person name="Toth A."/>
            <person name="Nagy I."/>
            <person name="Kukolya J."/>
        </authorList>
    </citation>
    <scope>NUCLEOTIDE SEQUENCE [LARGE SCALE GENOMIC DNA]</scope>
    <source>
        <strain evidence="2 3">DSM 43795</strain>
    </source>
</reference>
<dbReference type="EMBL" id="CP051627">
    <property type="protein sequence ID" value="UPT22178.1"/>
    <property type="molecule type" value="Genomic_DNA"/>
</dbReference>
<proteinExistence type="predicted"/>
<name>A0ABY4L6S7_THEAE</name>
<organism evidence="2 3">
    <name type="scientific">Thermobifida alba</name>
    <name type="common">Thermomonospora alba</name>
    <dbReference type="NCBI Taxonomy" id="53522"/>
    <lineage>
        <taxon>Bacteria</taxon>
        <taxon>Bacillati</taxon>
        <taxon>Actinomycetota</taxon>
        <taxon>Actinomycetes</taxon>
        <taxon>Streptosporangiales</taxon>
        <taxon>Nocardiopsidaceae</taxon>
        <taxon>Thermobifida</taxon>
    </lineage>
</organism>
<dbReference type="InterPro" id="IPR001387">
    <property type="entry name" value="Cro/C1-type_HTH"/>
</dbReference>
<sequence>MARQPVMPTVGKRQLGRELRSLREASKFTLDRVAEELDWAKTKVHNLENGHWTRGNLTDLRALLDLYGVTDPQRRTALEDLMRNAKKRGWWVEYGDALDGALPAFEDEASQISSYEPAVIPGLVQTPEYTAALLRTYPFLTAGEVERRVEARMQRQRILDRDTPPEVSFVIEEAVVQRLVDTPVARAQIQHLIDVAEAANRVTLQVMPLRSGLHGALGPSFTLLDFAGDFDLSIVYTESAARSAYLEDKADVALYRTMFTHACGRALPPEKSIELLSGLLRQSS</sequence>
<accession>A0ABY4L6S7</accession>
<dbReference type="Proteomes" id="UP000832041">
    <property type="component" value="Chromosome"/>
</dbReference>
<dbReference type="InterPro" id="IPR010982">
    <property type="entry name" value="Lambda_DNA-bd_dom_sf"/>
</dbReference>
<dbReference type="PROSITE" id="PS50943">
    <property type="entry name" value="HTH_CROC1"/>
    <property type="match status" value="1"/>
</dbReference>
<evidence type="ECO:0000313" key="2">
    <source>
        <dbReference type="EMBL" id="UPT22178.1"/>
    </source>
</evidence>